<name>A0A919BXM0_STRFL</name>
<comment type="caution">
    <text evidence="1">The sequence shown here is derived from an EMBL/GenBank/DDBJ whole genome shotgun (WGS) entry which is preliminary data.</text>
</comment>
<evidence type="ECO:0000313" key="2">
    <source>
        <dbReference type="Proteomes" id="UP000632849"/>
    </source>
</evidence>
<organism evidence="1 2">
    <name type="scientific">Streptomyces filamentosus</name>
    <name type="common">Streptomyces roseosporus</name>
    <dbReference type="NCBI Taxonomy" id="67294"/>
    <lineage>
        <taxon>Bacteria</taxon>
        <taxon>Bacillati</taxon>
        <taxon>Actinomycetota</taxon>
        <taxon>Actinomycetes</taxon>
        <taxon>Kitasatosporales</taxon>
        <taxon>Streptomycetaceae</taxon>
        <taxon>Streptomyces</taxon>
    </lineage>
</organism>
<proteinExistence type="predicted"/>
<dbReference type="Proteomes" id="UP000632849">
    <property type="component" value="Unassembled WGS sequence"/>
</dbReference>
<sequence length="259" mass="27985">MPQPPEPATLYPEIAAAGSLAAALRAVAAGALDGVPLTSPAAEPLYSASVRSVLPHREPLRISAWKYERMWSASADERLTELPVLRGETDDLAEVARAVRAWHDGEPPEDVHAAAPFVRPTGRLELDRPDPARMVAYEWQALRTEAAELATPWAHAYRELVEAAGAVTELSELYPFTSHWALRFSSATRPYMDVVGPVLWCADDGFRAAELMSERGAVFGTAREAVAEALRLLPDGLGPVRYGRGPRNAGNAVETPGEA</sequence>
<dbReference type="Pfam" id="PF19692">
    <property type="entry name" value="DUF6193"/>
    <property type="match status" value="1"/>
</dbReference>
<evidence type="ECO:0000313" key="1">
    <source>
        <dbReference type="EMBL" id="GHG26848.1"/>
    </source>
</evidence>
<protein>
    <submittedName>
        <fullName evidence="1">Uncharacterized protein</fullName>
    </submittedName>
</protein>
<dbReference type="AlphaFoldDB" id="A0A919BXM0"/>
<accession>A0A919BXM0</accession>
<dbReference type="InterPro" id="IPR045682">
    <property type="entry name" value="DUF6193"/>
</dbReference>
<dbReference type="RefSeq" id="WP_190044626.1">
    <property type="nucleotide sequence ID" value="NZ_BNBE01000004.1"/>
</dbReference>
<reference evidence="1" key="1">
    <citation type="journal article" date="2014" name="Int. J. Syst. Evol. Microbiol.">
        <title>Complete genome sequence of Corynebacterium casei LMG S-19264T (=DSM 44701T), isolated from a smear-ripened cheese.</title>
        <authorList>
            <consortium name="US DOE Joint Genome Institute (JGI-PGF)"/>
            <person name="Walter F."/>
            <person name="Albersmeier A."/>
            <person name="Kalinowski J."/>
            <person name="Ruckert C."/>
        </authorList>
    </citation>
    <scope>NUCLEOTIDE SEQUENCE</scope>
    <source>
        <strain evidence="1">JCM 4122</strain>
    </source>
</reference>
<reference evidence="1" key="2">
    <citation type="submission" date="2020-09" db="EMBL/GenBank/DDBJ databases">
        <authorList>
            <person name="Sun Q."/>
            <person name="Ohkuma M."/>
        </authorList>
    </citation>
    <scope>NUCLEOTIDE SEQUENCE</scope>
    <source>
        <strain evidence="1">JCM 4122</strain>
    </source>
</reference>
<dbReference type="EMBL" id="BNBE01000004">
    <property type="protein sequence ID" value="GHG26848.1"/>
    <property type="molecule type" value="Genomic_DNA"/>
</dbReference>
<gene>
    <name evidence="1" type="ORF">GCM10017667_74290</name>
</gene>
<keyword evidence="2" id="KW-1185">Reference proteome</keyword>